<accession>Q28MS9</accession>
<reference evidence="2" key="2">
    <citation type="submission" date="2008-01" db="PDB data bank">
        <title>Crystal structure of a putative oxidoreductase (YP_511008.1) from Jannaschia sp. CCS1 at 1.62 A resolution.</title>
        <authorList>
            <consortium name="Joint Center for Structural Genomics (JCSG)"/>
        </authorList>
    </citation>
    <scope>X-RAY CRYSTALLOGRAPHY (1.62 ANGSTROMS) OF 1-285</scope>
</reference>
<sequence>MVKDKNDVGPKTVAILGAGGKMGARITRKIHDSAHHLAAIEIAPEGRDRLQGMGIPLTDGDGWIDEADVVVLALPDNIIEKVAEDIVPRVRPGTIVLILDAAAPYAGVMPERADITYFIGHPCHPPLFNDETDPAARTDYHGGIAKQAIVCALMQGPEEHYAIGADICETMWSPVTRTHRVTTEQLAILEPGLSEMVAMPFVETMVHAVDECADRYGIDRQAALDFMIGHLNVEIAMWFGYSPKVPSDAALRLMEFAKDIVVKEDWREALNPAKVKQAAELIAGK</sequence>
<dbReference type="EMBL" id="CP000264">
    <property type="protein sequence ID" value="ABD55983.1"/>
    <property type="molecule type" value="Genomic_DNA"/>
</dbReference>
<dbReference type="PDB" id="3C24">
    <property type="method" value="X-ray"/>
    <property type="resolution" value="1.62 A"/>
    <property type="chains" value="A/B=1-285"/>
</dbReference>
<keyword evidence="2" id="KW-0002">3D-structure</keyword>
<organism evidence="1">
    <name type="scientific">Jannaschia sp. (strain CCS1)</name>
    <dbReference type="NCBI Taxonomy" id="290400"/>
    <lineage>
        <taxon>Bacteria</taxon>
        <taxon>Pseudomonadati</taxon>
        <taxon>Pseudomonadota</taxon>
        <taxon>Alphaproteobacteria</taxon>
        <taxon>Rhodobacterales</taxon>
        <taxon>Roseobacteraceae</taxon>
        <taxon>Jannaschia</taxon>
    </lineage>
</organism>
<accession>A0ACD6B884</accession>
<name>A0ACD6B884_JANSC</name>
<gene>
    <name evidence="1" type="ordered locus">Jann_3066</name>
</gene>
<protein>
    <submittedName>
        <fullName evidence="1">Uncharacterized protein</fullName>
    </submittedName>
</protein>
<evidence type="ECO:0007829" key="2">
    <source>
        <dbReference type="PDB" id="3C24"/>
    </source>
</evidence>
<reference evidence="1" key="1">
    <citation type="journal article" date="2007" name="Appl. Environ. Microbiol.">
        <title>Ecological genomics of marine Roseobacters.</title>
        <authorList>
            <person name="Moran M.A."/>
            <person name="Belas R."/>
            <person name="Schell M.A."/>
            <person name="Gonzalez J.M."/>
            <person name="Sun F."/>
            <person name="Sun S."/>
            <person name="Binder B.J."/>
            <person name="Edmonds J."/>
            <person name="Ye W."/>
            <person name="Orcutt B."/>
            <person name="Howard E.C."/>
            <person name="Meile C."/>
            <person name="Palefsky W."/>
            <person name="Goesmann A."/>
            <person name="Ren Q."/>
            <person name="Paulsen I."/>
            <person name="Ulrich L.E."/>
            <person name="Thompson L.S."/>
            <person name="Saunders E."/>
            <person name="Buchan A."/>
        </authorList>
    </citation>
    <scope>NUCLEOTIDE SEQUENCE</scope>
    <source>
        <strain evidence="1">CCS1</strain>
    </source>
</reference>
<evidence type="ECO:0000313" key="1">
    <source>
        <dbReference type="EMBL" id="ABD55983.1"/>
    </source>
</evidence>
<proteinExistence type="evidence at protein level"/>